<dbReference type="AlphaFoldDB" id="A6DHC4"/>
<dbReference type="SUPFAM" id="SSF50998">
    <property type="entry name" value="Quinoprotein alcohol dehydrogenase-like"/>
    <property type="match status" value="1"/>
</dbReference>
<dbReference type="STRING" id="313628.LNTAR_14362"/>
<dbReference type="Gene3D" id="2.130.10.10">
    <property type="entry name" value="YVTN repeat-like/Quinoprotein amine dehydrogenase"/>
    <property type="match status" value="2"/>
</dbReference>
<dbReference type="InterPro" id="IPR015943">
    <property type="entry name" value="WD40/YVTN_repeat-like_dom_sf"/>
</dbReference>
<name>A6DHC4_9BACT</name>
<proteinExistence type="predicted"/>
<evidence type="ECO:0000256" key="1">
    <source>
        <dbReference type="SAM" id="SignalP"/>
    </source>
</evidence>
<sequence>MCKKLILGALLFSSMAISADEHGNRVGEISFDKSGSEYLVSGRDLVLLNQNGEQKSLLNRNAYPVSAAEFSSDESYVITVTGKTKHLKVLDKQGKEKASLRLGFVLPENIEMQVVGYDSTIVLSSNNQLFFYEYKNGKIVKRAELPFPDTSFVNAYDVSADGKYVFINDRRFLILKSPKSWIFKPAKSFVKVTGKIRKVRIADNGKQVMVLHQNGRGISVHNAENGEMVKSYLLTSPINEVECDGKLSKAYFNGGVLDLVTGAAEVSKKMPNGRMNINVDSSAVSVGAIIKKNGKLYDYTAPYQTFSSAQFEGETLVVNEADKTYEINAKDKTARKVAAKTFYKGRFKGLVGKSDDGRYGVDFSGRVYDYRQKAFVGRPLFGTGGYVLKASISDNGNIAFVGANKVYIYNHLKKKSITNFDLPASLNQESDVSVSLSPSSKHCAVSYMTADGSVEVYVYNLAESRPGALSRKISGAKSLLFTSDETLLIAGGKSILTTEYNGNKWVIKDAQSLLVESGTLNRVLMQGDYVAGLNENGRIHLFDYRTGGEIYTVALKANETTMRSVGK</sequence>
<gene>
    <name evidence="2" type="ORF">LNTAR_14362</name>
</gene>
<feature type="signal peptide" evidence="1">
    <location>
        <begin position="1"/>
        <end position="19"/>
    </location>
</feature>
<evidence type="ECO:0000313" key="3">
    <source>
        <dbReference type="Proteomes" id="UP000004947"/>
    </source>
</evidence>
<keyword evidence="1" id="KW-0732">Signal</keyword>
<dbReference type="EMBL" id="ABCK01000003">
    <property type="protein sequence ID" value="EDM29007.1"/>
    <property type="molecule type" value="Genomic_DNA"/>
</dbReference>
<feature type="chain" id="PRO_5002694372" evidence="1">
    <location>
        <begin position="20"/>
        <end position="567"/>
    </location>
</feature>
<protein>
    <submittedName>
        <fullName evidence="2">Uncharacterized protein</fullName>
    </submittedName>
</protein>
<dbReference type="Proteomes" id="UP000004947">
    <property type="component" value="Unassembled WGS sequence"/>
</dbReference>
<organism evidence="2 3">
    <name type="scientific">Lentisphaera araneosa HTCC2155</name>
    <dbReference type="NCBI Taxonomy" id="313628"/>
    <lineage>
        <taxon>Bacteria</taxon>
        <taxon>Pseudomonadati</taxon>
        <taxon>Lentisphaerota</taxon>
        <taxon>Lentisphaeria</taxon>
        <taxon>Lentisphaerales</taxon>
        <taxon>Lentisphaeraceae</taxon>
        <taxon>Lentisphaera</taxon>
    </lineage>
</organism>
<evidence type="ECO:0000313" key="2">
    <source>
        <dbReference type="EMBL" id="EDM29007.1"/>
    </source>
</evidence>
<comment type="caution">
    <text evidence="2">The sequence shown here is derived from an EMBL/GenBank/DDBJ whole genome shotgun (WGS) entry which is preliminary data.</text>
</comment>
<dbReference type="RefSeq" id="WP_007277309.1">
    <property type="nucleotide sequence ID" value="NZ_ABCK01000003.1"/>
</dbReference>
<keyword evidence="3" id="KW-1185">Reference proteome</keyword>
<reference evidence="2 3" key="1">
    <citation type="journal article" date="2010" name="J. Bacteriol.">
        <title>Genome sequence of Lentisphaera araneosa HTCC2155T, the type species of the order Lentisphaerales in the phylum Lentisphaerae.</title>
        <authorList>
            <person name="Thrash J.C."/>
            <person name="Cho J.C."/>
            <person name="Vergin K.L."/>
            <person name="Morris R.M."/>
            <person name="Giovannoni S.J."/>
        </authorList>
    </citation>
    <scope>NUCLEOTIDE SEQUENCE [LARGE SCALE GENOMIC DNA]</scope>
    <source>
        <strain evidence="2 3">HTCC2155</strain>
    </source>
</reference>
<dbReference type="InterPro" id="IPR011047">
    <property type="entry name" value="Quinoprotein_ADH-like_sf"/>
</dbReference>
<accession>A6DHC4</accession>